<accession>A0ABD0V2N1</accession>
<evidence type="ECO:0000313" key="1">
    <source>
        <dbReference type="EMBL" id="KAL0919319.1"/>
    </source>
</evidence>
<sequence>MNEVDSITNSAKEFLLNNFLIKFPHPTVWTLKIFSKSTAFGRKNLVAGAAAYLRQLSSPLASLLSFLGAGGQVVGSGIRHSAPVGVRQADSCHSTSADIAAGSNTEGAMGVQVLKMKI</sequence>
<gene>
    <name evidence="1" type="ORF">M5K25_011406</name>
</gene>
<proteinExistence type="predicted"/>
<comment type="caution">
    <text evidence="1">The sequence shown here is derived from an EMBL/GenBank/DDBJ whole genome shotgun (WGS) entry which is preliminary data.</text>
</comment>
<organism evidence="1 2">
    <name type="scientific">Dendrobium thyrsiflorum</name>
    <name type="common">Pinecone-like raceme dendrobium</name>
    <name type="synonym">Orchid</name>
    <dbReference type="NCBI Taxonomy" id="117978"/>
    <lineage>
        <taxon>Eukaryota</taxon>
        <taxon>Viridiplantae</taxon>
        <taxon>Streptophyta</taxon>
        <taxon>Embryophyta</taxon>
        <taxon>Tracheophyta</taxon>
        <taxon>Spermatophyta</taxon>
        <taxon>Magnoliopsida</taxon>
        <taxon>Liliopsida</taxon>
        <taxon>Asparagales</taxon>
        <taxon>Orchidaceae</taxon>
        <taxon>Epidendroideae</taxon>
        <taxon>Malaxideae</taxon>
        <taxon>Dendrobiinae</taxon>
        <taxon>Dendrobium</taxon>
    </lineage>
</organism>
<evidence type="ECO:0000313" key="2">
    <source>
        <dbReference type="Proteomes" id="UP001552299"/>
    </source>
</evidence>
<dbReference type="Proteomes" id="UP001552299">
    <property type="component" value="Unassembled WGS sequence"/>
</dbReference>
<protein>
    <submittedName>
        <fullName evidence="1">Uncharacterized protein</fullName>
    </submittedName>
</protein>
<name>A0ABD0V2N1_DENTH</name>
<keyword evidence="2" id="KW-1185">Reference proteome</keyword>
<dbReference type="AlphaFoldDB" id="A0ABD0V2N1"/>
<reference evidence="1 2" key="1">
    <citation type="journal article" date="2024" name="Plant Biotechnol. J.">
        <title>Dendrobium thyrsiflorum genome and its molecular insights into genes involved in important horticultural traits.</title>
        <authorList>
            <person name="Chen B."/>
            <person name="Wang J.Y."/>
            <person name="Zheng P.J."/>
            <person name="Li K.L."/>
            <person name="Liang Y.M."/>
            <person name="Chen X.F."/>
            <person name="Zhang C."/>
            <person name="Zhao X."/>
            <person name="He X."/>
            <person name="Zhang G.Q."/>
            <person name="Liu Z.J."/>
            <person name="Xu Q."/>
        </authorList>
    </citation>
    <scope>NUCLEOTIDE SEQUENCE [LARGE SCALE GENOMIC DNA]</scope>
    <source>
        <strain evidence="1">GZMU011</strain>
    </source>
</reference>
<dbReference type="EMBL" id="JANQDX010000009">
    <property type="protein sequence ID" value="KAL0919319.1"/>
    <property type="molecule type" value="Genomic_DNA"/>
</dbReference>